<protein>
    <submittedName>
        <fullName evidence="4">Uncharacterized protein</fullName>
    </submittedName>
</protein>
<keyword evidence="5" id="KW-1185">Reference proteome</keyword>
<keyword evidence="1" id="KW-0677">Repeat</keyword>
<dbReference type="Proteomes" id="UP000683360">
    <property type="component" value="Unassembled WGS sequence"/>
</dbReference>
<feature type="repeat" description="ANK" evidence="3">
    <location>
        <begin position="70"/>
        <end position="102"/>
    </location>
</feature>
<evidence type="ECO:0000256" key="1">
    <source>
        <dbReference type="ARBA" id="ARBA00022737"/>
    </source>
</evidence>
<proteinExistence type="predicted"/>
<dbReference type="GO" id="GO:0085020">
    <property type="term" value="P:protein K6-linked ubiquitination"/>
    <property type="evidence" value="ECO:0007669"/>
    <property type="project" value="TreeGrafter"/>
</dbReference>
<sequence length="170" mass="18666">MEDWNGKLIEAAENGDIEAVTLSLQNGAAIDYQDVSIRIHSIIDDCPGRTPGVNSITPGPRVSKDITDAKGRTALLFAVLEEHLVVIQLLLDSGCKPDIADKDGHTALHLAAKNGNLPITRCLITHISPSVQTHEGETPYDLAATFKRGQYQEVMEYLQVYMVLNYKCLH</sequence>
<dbReference type="PANTHER" id="PTHR24171:SF8">
    <property type="entry name" value="BRCA1-ASSOCIATED RING DOMAIN PROTEIN 1"/>
    <property type="match status" value="1"/>
</dbReference>
<dbReference type="OrthoDB" id="70519at2759"/>
<feature type="repeat" description="ANK" evidence="3">
    <location>
        <begin position="103"/>
        <end position="124"/>
    </location>
</feature>
<dbReference type="EMBL" id="CAJPWZ010000742">
    <property type="protein sequence ID" value="CAG2200296.1"/>
    <property type="molecule type" value="Genomic_DNA"/>
</dbReference>
<comment type="caution">
    <text evidence="4">The sequence shown here is derived from an EMBL/GenBank/DDBJ whole genome shotgun (WGS) entry which is preliminary data.</text>
</comment>
<dbReference type="GO" id="GO:0031436">
    <property type="term" value="C:BRCA1-BARD1 complex"/>
    <property type="evidence" value="ECO:0007669"/>
    <property type="project" value="TreeGrafter"/>
</dbReference>
<accession>A0A8S3QU68</accession>
<dbReference type="GO" id="GO:0004842">
    <property type="term" value="F:ubiquitin-protein transferase activity"/>
    <property type="evidence" value="ECO:0007669"/>
    <property type="project" value="TreeGrafter"/>
</dbReference>
<gene>
    <name evidence="4" type="ORF">MEDL_14959</name>
</gene>
<evidence type="ECO:0000256" key="2">
    <source>
        <dbReference type="ARBA" id="ARBA00023043"/>
    </source>
</evidence>
<reference evidence="4" key="1">
    <citation type="submission" date="2021-03" db="EMBL/GenBank/DDBJ databases">
        <authorList>
            <person name="Bekaert M."/>
        </authorList>
    </citation>
    <scope>NUCLEOTIDE SEQUENCE</scope>
</reference>
<dbReference type="PANTHER" id="PTHR24171">
    <property type="entry name" value="ANKYRIN REPEAT DOMAIN-CONTAINING PROTEIN 39-RELATED"/>
    <property type="match status" value="1"/>
</dbReference>
<organism evidence="4 5">
    <name type="scientific">Mytilus edulis</name>
    <name type="common">Blue mussel</name>
    <dbReference type="NCBI Taxonomy" id="6550"/>
    <lineage>
        <taxon>Eukaryota</taxon>
        <taxon>Metazoa</taxon>
        <taxon>Spiralia</taxon>
        <taxon>Lophotrochozoa</taxon>
        <taxon>Mollusca</taxon>
        <taxon>Bivalvia</taxon>
        <taxon>Autobranchia</taxon>
        <taxon>Pteriomorphia</taxon>
        <taxon>Mytilida</taxon>
        <taxon>Mytiloidea</taxon>
        <taxon>Mytilidae</taxon>
        <taxon>Mytilinae</taxon>
        <taxon>Mytilus</taxon>
    </lineage>
</organism>
<evidence type="ECO:0000313" key="4">
    <source>
        <dbReference type="EMBL" id="CAG2200296.1"/>
    </source>
</evidence>
<dbReference type="GO" id="GO:0070531">
    <property type="term" value="C:BRCA1-A complex"/>
    <property type="evidence" value="ECO:0007669"/>
    <property type="project" value="TreeGrafter"/>
</dbReference>
<dbReference type="SUPFAM" id="SSF48403">
    <property type="entry name" value="Ankyrin repeat"/>
    <property type="match status" value="1"/>
</dbReference>
<dbReference type="SMART" id="SM00248">
    <property type="entry name" value="ANK"/>
    <property type="match status" value="4"/>
</dbReference>
<evidence type="ECO:0000256" key="3">
    <source>
        <dbReference type="PROSITE-ProRule" id="PRU00023"/>
    </source>
</evidence>
<dbReference type="Pfam" id="PF12796">
    <property type="entry name" value="Ank_2"/>
    <property type="match status" value="1"/>
</dbReference>
<dbReference type="InterPro" id="IPR036770">
    <property type="entry name" value="Ankyrin_rpt-contain_sf"/>
</dbReference>
<evidence type="ECO:0000313" key="5">
    <source>
        <dbReference type="Proteomes" id="UP000683360"/>
    </source>
</evidence>
<dbReference type="PROSITE" id="PS50088">
    <property type="entry name" value="ANK_REPEAT"/>
    <property type="match status" value="2"/>
</dbReference>
<name>A0A8S3QU68_MYTED</name>
<keyword evidence="2 3" id="KW-0040">ANK repeat</keyword>
<dbReference type="AlphaFoldDB" id="A0A8S3QU68"/>
<dbReference type="PROSITE" id="PS50297">
    <property type="entry name" value="ANK_REP_REGION"/>
    <property type="match status" value="2"/>
</dbReference>
<dbReference type="Gene3D" id="1.25.40.20">
    <property type="entry name" value="Ankyrin repeat-containing domain"/>
    <property type="match status" value="1"/>
</dbReference>
<dbReference type="InterPro" id="IPR002110">
    <property type="entry name" value="Ankyrin_rpt"/>
</dbReference>